<dbReference type="Proteomes" id="UP000266841">
    <property type="component" value="Unassembled WGS sequence"/>
</dbReference>
<organism evidence="1 2">
    <name type="scientific">Thalassiosira oceanica</name>
    <name type="common">Marine diatom</name>
    <dbReference type="NCBI Taxonomy" id="159749"/>
    <lineage>
        <taxon>Eukaryota</taxon>
        <taxon>Sar</taxon>
        <taxon>Stramenopiles</taxon>
        <taxon>Ochrophyta</taxon>
        <taxon>Bacillariophyta</taxon>
        <taxon>Coscinodiscophyceae</taxon>
        <taxon>Thalassiosirophycidae</taxon>
        <taxon>Thalassiosirales</taxon>
        <taxon>Thalassiosiraceae</taxon>
        <taxon>Thalassiosira</taxon>
    </lineage>
</organism>
<accession>K0SFD8</accession>
<name>K0SFD8_THAOC</name>
<dbReference type="eggNOG" id="ENOG502SNW4">
    <property type="taxonomic scope" value="Eukaryota"/>
</dbReference>
<comment type="caution">
    <text evidence="1">The sequence shown here is derived from an EMBL/GenBank/DDBJ whole genome shotgun (WGS) entry which is preliminary data.</text>
</comment>
<proteinExistence type="predicted"/>
<keyword evidence="2" id="KW-1185">Reference proteome</keyword>
<dbReference type="OMA" id="QDSCLRG"/>
<reference evidence="1 2" key="1">
    <citation type="journal article" date="2012" name="Genome Biol.">
        <title>Genome and low-iron response of an oceanic diatom adapted to chronic iron limitation.</title>
        <authorList>
            <person name="Lommer M."/>
            <person name="Specht M."/>
            <person name="Roy A.S."/>
            <person name="Kraemer L."/>
            <person name="Andreson R."/>
            <person name="Gutowska M.A."/>
            <person name="Wolf J."/>
            <person name="Bergner S.V."/>
            <person name="Schilhabel M.B."/>
            <person name="Klostermeier U.C."/>
            <person name="Beiko R.G."/>
            <person name="Rosenstiel P."/>
            <person name="Hippler M."/>
            <person name="Laroche J."/>
        </authorList>
    </citation>
    <scope>NUCLEOTIDE SEQUENCE [LARGE SCALE GENOMIC DNA]</scope>
    <source>
        <strain evidence="1 2">CCMP1005</strain>
    </source>
</reference>
<evidence type="ECO:0000313" key="2">
    <source>
        <dbReference type="Proteomes" id="UP000266841"/>
    </source>
</evidence>
<dbReference type="OrthoDB" id="42251at2759"/>
<gene>
    <name evidence="1" type="ORF">THAOC_14386</name>
</gene>
<dbReference type="Gene3D" id="3.40.50.1110">
    <property type="entry name" value="SGNH hydrolase"/>
    <property type="match status" value="1"/>
</dbReference>
<evidence type="ECO:0008006" key="3">
    <source>
        <dbReference type="Google" id="ProtNLM"/>
    </source>
</evidence>
<sequence length="307" mass="34315">MQETSRGDDESSCGVRVAFLGNSILYFNDCPRMFKNLAAAGQRVKHQDSCLRGGTNLAQLWEQGNGMRAHGFKTDAAKTGEKDDNGVDHYDIGMPTVGQLLRPVARDETWDFVVINDHTQGPCRNESRRMTQEILVEKYLPLIRQNNAVPIIIETAAYRYEKIVNSEDLGTTHQFQRLVMDGVNSYVSALEAASSACKPRVAPVGSAYLLLHDKEFSLWEDLFDSRDFFHPSPIGTFLQACVLHCTMFGCPPAIPRTEDEITSLWRDARVMHTYKGEDPRRLPTVEEAEVLVSTAARVCGLDATSKI</sequence>
<dbReference type="AlphaFoldDB" id="K0SFD8"/>
<protein>
    <recommendedName>
        <fullName evidence="3">SGNH hydrolase-type esterase domain-containing protein</fullName>
    </recommendedName>
</protein>
<dbReference type="InterPro" id="IPR036514">
    <property type="entry name" value="SGNH_hydro_sf"/>
</dbReference>
<dbReference type="EMBL" id="AGNL01016794">
    <property type="protein sequence ID" value="EJK64838.1"/>
    <property type="molecule type" value="Genomic_DNA"/>
</dbReference>
<evidence type="ECO:0000313" key="1">
    <source>
        <dbReference type="EMBL" id="EJK64838.1"/>
    </source>
</evidence>